<sequence>MDEQVEPTVDETTWDQARWEEFHAWAIKGYLGWYNLHANRYERRAASAEWIAIGLGVAATVAAAFPSKDLGWSDNEQALVKWLVVLLTACATSAAAIFAKLADLARKRERGRAAMAAIEQEARIKLTMEPMGDRARSHYLLDLSRRITDIEGKYGTEFAERSKA</sequence>
<feature type="transmembrane region" description="Helical" evidence="1">
    <location>
        <begin position="79"/>
        <end position="102"/>
    </location>
</feature>
<evidence type="ECO:0008006" key="4">
    <source>
        <dbReference type="Google" id="ProtNLM"/>
    </source>
</evidence>
<dbReference type="RefSeq" id="WP_207352208.1">
    <property type="nucleotide sequence ID" value="NZ_JAFMPY010000022.1"/>
</dbReference>
<name>A0ABS3JAH8_9HYPH</name>
<keyword evidence="3" id="KW-1185">Reference proteome</keyword>
<protein>
    <recommendedName>
        <fullName evidence="4">SLATT domain-containing protein</fullName>
    </recommendedName>
</protein>
<reference evidence="2 3" key="1">
    <citation type="submission" date="2021-03" db="EMBL/GenBank/DDBJ databases">
        <title>Whole genome sequence of Jiella sp. MQZ13P-4.</title>
        <authorList>
            <person name="Tuo L."/>
        </authorList>
    </citation>
    <scope>NUCLEOTIDE SEQUENCE [LARGE SCALE GENOMIC DNA]</scope>
    <source>
        <strain evidence="2 3">MQZ13P-4</strain>
    </source>
</reference>
<dbReference type="Proteomes" id="UP000664288">
    <property type="component" value="Unassembled WGS sequence"/>
</dbReference>
<accession>A0ABS3JAH8</accession>
<evidence type="ECO:0000313" key="3">
    <source>
        <dbReference type="Proteomes" id="UP000664288"/>
    </source>
</evidence>
<dbReference type="EMBL" id="JAFMPY010000022">
    <property type="protein sequence ID" value="MBO0905576.1"/>
    <property type="molecule type" value="Genomic_DNA"/>
</dbReference>
<keyword evidence="1" id="KW-0812">Transmembrane</keyword>
<evidence type="ECO:0000256" key="1">
    <source>
        <dbReference type="SAM" id="Phobius"/>
    </source>
</evidence>
<evidence type="ECO:0000313" key="2">
    <source>
        <dbReference type="EMBL" id="MBO0905576.1"/>
    </source>
</evidence>
<comment type="caution">
    <text evidence="2">The sequence shown here is derived from an EMBL/GenBank/DDBJ whole genome shotgun (WGS) entry which is preliminary data.</text>
</comment>
<organism evidence="2 3">
    <name type="scientific">Jiella sonneratiae</name>
    <dbReference type="NCBI Taxonomy" id="2816856"/>
    <lineage>
        <taxon>Bacteria</taxon>
        <taxon>Pseudomonadati</taxon>
        <taxon>Pseudomonadota</taxon>
        <taxon>Alphaproteobacteria</taxon>
        <taxon>Hyphomicrobiales</taxon>
        <taxon>Aurantimonadaceae</taxon>
        <taxon>Jiella</taxon>
    </lineage>
</organism>
<keyword evidence="1" id="KW-0472">Membrane</keyword>
<gene>
    <name evidence="2" type="ORF">J1C47_18170</name>
</gene>
<proteinExistence type="predicted"/>
<feature type="transmembrane region" description="Helical" evidence="1">
    <location>
        <begin position="50"/>
        <end position="67"/>
    </location>
</feature>
<keyword evidence="1" id="KW-1133">Transmembrane helix</keyword>